<sequence>MPEGGGVQNFTASLGRSGLTEAASHRLLDKDSISHITIPYSDGRAQVFTIRQPISTGIRPSHGIPVYDSPAGVRVRARRTDNFYSGSRLARTARPQGTRPKPSPGGMRPCLKVVKVNIPGQHCLPIPRFTPGRLYTPPARGKGTRSKCKPSLFVVPILPVLSIKHKDSKAGNEGAVDIPRDHEDLPAPLCYRPLVMTNTLASVFTEKSQSRRAAVTSVHTGIMFQSVKSVCELGMQFIPGNDMYALFKNRQQFLQKLS</sequence>
<name>A0ABD0L343_9CAEN</name>
<reference evidence="1 2" key="1">
    <citation type="journal article" date="2023" name="Sci. Data">
        <title>Genome assembly of the Korean intertidal mud-creeper Batillaria attramentaria.</title>
        <authorList>
            <person name="Patra A.K."/>
            <person name="Ho P.T."/>
            <person name="Jun S."/>
            <person name="Lee S.J."/>
            <person name="Kim Y."/>
            <person name="Won Y.J."/>
        </authorList>
    </citation>
    <scope>NUCLEOTIDE SEQUENCE [LARGE SCALE GENOMIC DNA]</scope>
    <source>
        <strain evidence="1">Wonlab-2016</strain>
    </source>
</reference>
<dbReference type="AlphaFoldDB" id="A0ABD0L343"/>
<dbReference type="Proteomes" id="UP001519460">
    <property type="component" value="Unassembled WGS sequence"/>
</dbReference>
<proteinExistence type="predicted"/>
<evidence type="ECO:0000313" key="1">
    <source>
        <dbReference type="EMBL" id="KAK7493958.1"/>
    </source>
</evidence>
<accession>A0ABD0L343</accession>
<gene>
    <name evidence="1" type="ORF">BaRGS_00014840</name>
</gene>
<protein>
    <submittedName>
        <fullName evidence="1">Uncharacterized protein</fullName>
    </submittedName>
</protein>
<keyword evidence="2" id="KW-1185">Reference proteome</keyword>
<organism evidence="1 2">
    <name type="scientific">Batillaria attramentaria</name>
    <dbReference type="NCBI Taxonomy" id="370345"/>
    <lineage>
        <taxon>Eukaryota</taxon>
        <taxon>Metazoa</taxon>
        <taxon>Spiralia</taxon>
        <taxon>Lophotrochozoa</taxon>
        <taxon>Mollusca</taxon>
        <taxon>Gastropoda</taxon>
        <taxon>Caenogastropoda</taxon>
        <taxon>Sorbeoconcha</taxon>
        <taxon>Cerithioidea</taxon>
        <taxon>Batillariidae</taxon>
        <taxon>Batillaria</taxon>
    </lineage>
</organism>
<dbReference type="EMBL" id="JACVVK020000088">
    <property type="protein sequence ID" value="KAK7493958.1"/>
    <property type="molecule type" value="Genomic_DNA"/>
</dbReference>
<comment type="caution">
    <text evidence="1">The sequence shown here is derived from an EMBL/GenBank/DDBJ whole genome shotgun (WGS) entry which is preliminary data.</text>
</comment>
<evidence type="ECO:0000313" key="2">
    <source>
        <dbReference type="Proteomes" id="UP001519460"/>
    </source>
</evidence>